<reference evidence="1 2" key="1">
    <citation type="submission" date="2017-10" db="EMBL/GenBank/DDBJ databases">
        <authorList>
            <person name="Banno H."/>
            <person name="Chua N.-H."/>
        </authorList>
    </citation>
    <scope>NUCLEOTIDE SEQUENCE [LARGE SCALE GENOMIC DNA]</scope>
    <source>
        <strain evidence="1">Vibrio tapetis CECT4600</strain>
    </source>
</reference>
<dbReference type="KEGG" id="vta:A3533"/>
<name>A0A2N8ZHU1_9VIBR</name>
<evidence type="ECO:0000313" key="2">
    <source>
        <dbReference type="Proteomes" id="UP000235828"/>
    </source>
</evidence>
<protein>
    <submittedName>
        <fullName evidence="1">Resolvase</fullName>
    </submittedName>
</protein>
<dbReference type="EMBL" id="LT960611">
    <property type="protein sequence ID" value="SON51480.1"/>
    <property type="molecule type" value="Genomic_DNA"/>
</dbReference>
<accession>A0A2N8ZHU1</accession>
<organism evidence="1 2">
    <name type="scientific">Vibrio tapetis subsp. tapetis</name>
    <dbReference type="NCBI Taxonomy" id="1671868"/>
    <lineage>
        <taxon>Bacteria</taxon>
        <taxon>Pseudomonadati</taxon>
        <taxon>Pseudomonadota</taxon>
        <taxon>Gammaproteobacteria</taxon>
        <taxon>Vibrionales</taxon>
        <taxon>Vibrionaceae</taxon>
        <taxon>Vibrio</taxon>
    </lineage>
</organism>
<proteinExistence type="predicted"/>
<dbReference type="AlphaFoldDB" id="A0A2N8ZHU1"/>
<gene>
    <name evidence="1" type="ORF">VTAP4600_A3533</name>
</gene>
<evidence type="ECO:0000313" key="1">
    <source>
        <dbReference type="EMBL" id="SON51480.1"/>
    </source>
</evidence>
<keyword evidence="2" id="KW-1185">Reference proteome</keyword>
<dbReference type="Pfam" id="PF13384">
    <property type="entry name" value="HTH_23"/>
    <property type="match status" value="1"/>
</dbReference>
<sequence>MIDLAAAMARDDYETRRKRQAQGIEKAKKLGKYRGRKPDYQLRENISLLLSEGKSWSQVQELLGCSRSTVAKVKKLSEPSQPTKNSSHYEC</sequence>
<dbReference type="Proteomes" id="UP000235828">
    <property type="component" value="Chromosome A"/>
</dbReference>